<organism evidence="2 3">
    <name type="scientific">Pleurodeles waltl</name>
    <name type="common">Iberian ribbed newt</name>
    <dbReference type="NCBI Taxonomy" id="8319"/>
    <lineage>
        <taxon>Eukaryota</taxon>
        <taxon>Metazoa</taxon>
        <taxon>Chordata</taxon>
        <taxon>Craniata</taxon>
        <taxon>Vertebrata</taxon>
        <taxon>Euteleostomi</taxon>
        <taxon>Amphibia</taxon>
        <taxon>Batrachia</taxon>
        <taxon>Caudata</taxon>
        <taxon>Salamandroidea</taxon>
        <taxon>Salamandridae</taxon>
        <taxon>Pleurodelinae</taxon>
        <taxon>Pleurodeles</taxon>
    </lineage>
</organism>
<evidence type="ECO:0000313" key="3">
    <source>
        <dbReference type="Proteomes" id="UP001066276"/>
    </source>
</evidence>
<feature type="region of interest" description="Disordered" evidence="1">
    <location>
        <begin position="76"/>
        <end position="99"/>
    </location>
</feature>
<comment type="caution">
    <text evidence="2">The sequence shown here is derived from an EMBL/GenBank/DDBJ whole genome shotgun (WGS) entry which is preliminary data.</text>
</comment>
<proteinExistence type="predicted"/>
<keyword evidence="3" id="KW-1185">Reference proteome</keyword>
<protein>
    <submittedName>
        <fullName evidence="2">Uncharacterized protein</fullName>
    </submittedName>
</protein>
<dbReference type="EMBL" id="JANPWB010000016">
    <property type="protein sequence ID" value="KAJ1084640.1"/>
    <property type="molecule type" value="Genomic_DNA"/>
</dbReference>
<sequence>MLDDLRLGKIRNRCVRIRRDIKRNRTDPLGSARQVSHRDLSNNGGSTDHTPSRLESKKHSYAEGGAIAPEYACCSKEGGRAKHGSREKKGAAGGERDGA</sequence>
<name>A0AAV7L2E4_PLEWA</name>
<accession>A0AAV7L2E4</accession>
<reference evidence="2" key="1">
    <citation type="journal article" date="2022" name="bioRxiv">
        <title>Sequencing and chromosome-scale assembly of the giantPleurodeles waltlgenome.</title>
        <authorList>
            <person name="Brown T."/>
            <person name="Elewa A."/>
            <person name="Iarovenko S."/>
            <person name="Subramanian E."/>
            <person name="Araus A.J."/>
            <person name="Petzold A."/>
            <person name="Susuki M."/>
            <person name="Suzuki K.-i.T."/>
            <person name="Hayashi T."/>
            <person name="Toyoda A."/>
            <person name="Oliveira C."/>
            <person name="Osipova E."/>
            <person name="Leigh N.D."/>
            <person name="Simon A."/>
            <person name="Yun M.H."/>
        </authorList>
    </citation>
    <scope>NUCLEOTIDE SEQUENCE</scope>
    <source>
        <strain evidence="2">20211129_DDA</strain>
        <tissue evidence="2">Liver</tissue>
    </source>
</reference>
<feature type="compositionally biased region" description="Basic and acidic residues" evidence="1">
    <location>
        <begin position="87"/>
        <end position="99"/>
    </location>
</feature>
<gene>
    <name evidence="2" type="ORF">NDU88_004786</name>
</gene>
<feature type="region of interest" description="Disordered" evidence="1">
    <location>
        <begin position="18"/>
        <end position="62"/>
    </location>
</feature>
<dbReference type="AlphaFoldDB" id="A0AAV7L2E4"/>
<feature type="compositionally biased region" description="Basic and acidic residues" evidence="1">
    <location>
        <begin position="50"/>
        <end position="61"/>
    </location>
</feature>
<evidence type="ECO:0000256" key="1">
    <source>
        <dbReference type="SAM" id="MobiDB-lite"/>
    </source>
</evidence>
<dbReference type="Proteomes" id="UP001066276">
    <property type="component" value="Chromosome 12"/>
</dbReference>
<evidence type="ECO:0000313" key="2">
    <source>
        <dbReference type="EMBL" id="KAJ1084640.1"/>
    </source>
</evidence>